<dbReference type="AlphaFoldDB" id="A0A2M9QAE5"/>
<evidence type="ECO:0000313" key="1">
    <source>
        <dbReference type="EMBL" id="PJO45047.1"/>
    </source>
</evidence>
<dbReference type="EMBL" id="PHQY01000321">
    <property type="protein sequence ID" value="PJO45047.1"/>
    <property type="molecule type" value="Genomic_DNA"/>
</dbReference>
<name>A0A2M9QAE5_9BACI</name>
<organism evidence="1 2">
    <name type="scientific">Lysinibacillus xylanilyticus</name>
    <dbReference type="NCBI Taxonomy" id="582475"/>
    <lineage>
        <taxon>Bacteria</taxon>
        <taxon>Bacillati</taxon>
        <taxon>Bacillota</taxon>
        <taxon>Bacilli</taxon>
        <taxon>Bacillales</taxon>
        <taxon>Bacillaceae</taxon>
        <taxon>Lysinibacillus</taxon>
    </lineage>
</organism>
<accession>A0A2M9QAE5</accession>
<dbReference type="RefSeq" id="WP_100541990.1">
    <property type="nucleotide sequence ID" value="NZ_PHQY01000321.1"/>
</dbReference>
<evidence type="ECO:0000313" key="2">
    <source>
        <dbReference type="Proteomes" id="UP000232101"/>
    </source>
</evidence>
<sequence>MMNSSCNCDCDCHNNILRLNKVSSCPISQISSVQPSVPSNFTTGAIWRNPATETIVVTLLNKSDIPQTVTVSVLDWQNCAQEEMPKEAFLCGESQPSLFNGTPTPLIFTIPAKKLLVVHATPQNVWQPADPCYEVLVKAPPDPITPPDPVVPNDPVILNTWGINDIGVPQEGNTVLHQQFHRTIFL</sequence>
<reference evidence="1 2" key="1">
    <citation type="submission" date="2017-11" db="EMBL/GenBank/DDBJ databases">
        <title>Bacterial isolate from king chilli rhizosphere.</title>
        <authorList>
            <person name="Takhelmayum P."/>
            <person name="Sarangthem I."/>
        </authorList>
    </citation>
    <scope>NUCLEOTIDE SEQUENCE [LARGE SCALE GENOMIC DNA]</scope>
    <source>
        <strain evidence="2">t26</strain>
    </source>
</reference>
<gene>
    <name evidence="1" type="ORF">CWD94_03200</name>
</gene>
<proteinExistence type="predicted"/>
<protein>
    <submittedName>
        <fullName evidence="1">Uncharacterized protein</fullName>
    </submittedName>
</protein>
<dbReference type="Proteomes" id="UP000232101">
    <property type="component" value="Unassembled WGS sequence"/>
</dbReference>
<comment type="caution">
    <text evidence="1">The sequence shown here is derived from an EMBL/GenBank/DDBJ whole genome shotgun (WGS) entry which is preliminary data.</text>
</comment>